<organism evidence="2 3">
    <name type="scientific">Trifolium medium</name>
    <dbReference type="NCBI Taxonomy" id="97028"/>
    <lineage>
        <taxon>Eukaryota</taxon>
        <taxon>Viridiplantae</taxon>
        <taxon>Streptophyta</taxon>
        <taxon>Embryophyta</taxon>
        <taxon>Tracheophyta</taxon>
        <taxon>Spermatophyta</taxon>
        <taxon>Magnoliopsida</taxon>
        <taxon>eudicotyledons</taxon>
        <taxon>Gunneridae</taxon>
        <taxon>Pentapetalae</taxon>
        <taxon>rosids</taxon>
        <taxon>fabids</taxon>
        <taxon>Fabales</taxon>
        <taxon>Fabaceae</taxon>
        <taxon>Papilionoideae</taxon>
        <taxon>50 kb inversion clade</taxon>
        <taxon>NPAAA clade</taxon>
        <taxon>Hologalegina</taxon>
        <taxon>IRL clade</taxon>
        <taxon>Trifolieae</taxon>
        <taxon>Trifolium</taxon>
    </lineage>
</organism>
<sequence length="157" mass="17570">DMFPLQQYFARLGAELPKGYLLVGPVGTSKNLLASAIAREAGVALFSCNGLEFETHLGDGARRMRDLFAAAKKQSRSIIFIDEIDKIHTKMTFNQLIVELDGLKQKSGIIVIAAASVRDSLDKALLKHGRFDRCADFLKPDEYAEEQRWKSILYQHA</sequence>
<keyword evidence="2" id="KW-0378">Hydrolase</keyword>
<dbReference type="EMBL" id="LXQA010025847">
    <property type="protein sequence ID" value="MCH93815.1"/>
    <property type="molecule type" value="Genomic_DNA"/>
</dbReference>
<dbReference type="GO" id="GO:0006508">
    <property type="term" value="P:proteolysis"/>
    <property type="evidence" value="ECO:0007669"/>
    <property type="project" value="UniProtKB-KW"/>
</dbReference>
<dbReference type="GO" id="GO:0045037">
    <property type="term" value="P:protein import into chloroplast stroma"/>
    <property type="evidence" value="ECO:0007669"/>
    <property type="project" value="TreeGrafter"/>
</dbReference>
<evidence type="ECO:0000313" key="3">
    <source>
        <dbReference type="Proteomes" id="UP000265520"/>
    </source>
</evidence>
<dbReference type="AlphaFoldDB" id="A0A392N3U9"/>
<dbReference type="GO" id="GO:0005524">
    <property type="term" value="F:ATP binding"/>
    <property type="evidence" value="ECO:0007669"/>
    <property type="project" value="InterPro"/>
</dbReference>
<evidence type="ECO:0000259" key="1">
    <source>
        <dbReference type="SMART" id="SM00382"/>
    </source>
</evidence>
<accession>A0A392N3U9</accession>
<dbReference type="Proteomes" id="UP000265520">
    <property type="component" value="Unassembled WGS sequence"/>
</dbReference>
<proteinExistence type="predicted"/>
<dbReference type="Gene3D" id="3.40.50.300">
    <property type="entry name" value="P-loop containing nucleotide triphosphate hydrolases"/>
    <property type="match status" value="1"/>
</dbReference>
<feature type="domain" description="AAA+ ATPase" evidence="1">
    <location>
        <begin position="16"/>
        <end position="141"/>
    </location>
</feature>
<comment type="caution">
    <text evidence="2">The sequence shown here is derived from an EMBL/GenBank/DDBJ whole genome shotgun (WGS) entry which is preliminary data.</text>
</comment>
<feature type="non-terminal residue" evidence="2">
    <location>
        <position position="1"/>
    </location>
</feature>
<dbReference type="GO" id="GO:0009507">
    <property type="term" value="C:chloroplast"/>
    <property type="evidence" value="ECO:0007669"/>
    <property type="project" value="TreeGrafter"/>
</dbReference>
<dbReference type="SUPFAM" id="SSF52540">
    <property type="entry name" value="P-loop containing nucleoside triphosphate hydrolases"/>
    <property type="match status" value="1"/>
</dbReference>
<keyword evidence="2" id="KW-0645">Protease</keyword>
<name>A0A392N3U9_9FABA</name>
<dbReference type="GO" id="GO:0004176">
    <property type="term" value="F:ATP-dependent peptidase activity"/>
    <property type="evidence" value="ECO:0007669"/>
    <property type="project" value="TreeGrafter"/>
</dbReference>
<dbReference type="SMART" id="SM00382">
    <property type="entry name" value="AAA"/>
    <property type="match status" value="1"/>
</dbReference>
<evidence type="ECO:0000313" key="2">
    <source>
        <dbReference type="EMBL" id="MCH93815.1"/>
    </source>
</evidence>
<dbReference type="Pfam" id="PF00004">
    <property type="entry name" value="AAA"/>
    <property type="match status" value="1"/>
</dbReference>
<dbReference type="PANTHER" id="PTHR23076">
    <property type="entry name" value="METALLOPROTEASE M41 FTSH"/>
    <property type="match status" value="1"/>
</dbReference>
<dbReference type="GO" id="GO:0008237">
    <property type="term" value="F:metallopeptidase activity"/>
    <property type="evidence" value="ECO:0007669"/>
    <property type="project" value="UniProtKB-KW"/>
</dbReference>
<keyword evidence="2" id="KW-0482">Metalloprotease</keyword>
<dbReference type="InterPro" id="IPR003959">
    <property type="entry name" value="ATPase_AAA_core"/>
</dbReference>
<dbReference type="GO" id="GO:0016887">
    <property type="term" value="F:ATP hydrolysis activity"/>
    <property type="evidence" value="ECO:0007669"/>
    <property type="project" value="InterPro"/>
</dbReference>
<protein>
    <submittedName>
        <fullName evidence="2">ATP-dependent zinc metalloprotease FTSH 4 mitochondrial-like</fullName>
    </submittedName>
</protein>
<dbReference type="InterPro" id="IPR003593">
    <property type="entry name" value="AAA+_ATPase"/>
</dbReference>
<dbReference type="PANTHER" id="PTHR23076:SF37">
    <property type="entry name" value="ATP-DEPENDENT ZINC METALLOPROTEASE FTSH 4, MITOCHONDRIAL"/>
    <property type="match status" value="1"/>
</dbReference>
<dbReference type="InterPro" id="IPR027417">
    <property type="entry name" value="P-loop_NTPase"/>
</dbReference>
<reference evidence="2 3" key="1">
    <citation type="journal article" date="2018" name="Front. Plant Sci.">
        <title>Red Clover (Trifolium pratense) and Zigzag Clover (T. medium) - A Picture of Genomic Similarities and Differences.</title>
        <authorList>
            <person name="Dluhosova J."/>
            <person name="Istvanek J."/>
            <person name="Nedelnik J."/>
            <person name="Repkova J."/>
        </authorList>
    </citation>
    <scope>NUCLEOTIDE SEQUENCE [LARGE SCALE GENOMIC DNA]</scope>
    <source>
        <strain evidence="3">cv. 10/8</strain>
        <tissue evidence="2">Leaf</tissue>
    </source>
</reference>
<keyword evidence="3" id="KW-1185">Reference proteome</keyword>